<reference evidence="2" key="1">
    <citation type="submission" date="2022-11" db="UniProtKB">
        <authorList>
            <consortium name="WormBaseParasite"/>
        </authorList>
    </citation>
    <scope>IDENTIFICATION</scope>
</reference>
<name>A0A915Q0I2_9BILA</name>
<proteinExistence type="predicted"/>
<dbReference type="Proteomes" id="UP000887581">
    <property type="component" value="Unplaced"/>
</dbReference>
<dbReference type="WBParaSite" id="sdigi.contig41.g2692.t1">
    <property type="protein sequence ID" value="sdigi.contig41.g2692.t1"/>
    <property type="gene ID" value="sdigi.contig41.g2692"/>
</dbReference>
<organism evidence="1 2">
    <name type="scientific">Setaria digitata</name>
    <dbReference type="NCBI Taxonomy" id="48799"/>
    <lineage>
        <taxon>Eukaryota</taxon>
        <taxon>Metazoa</taxon>
        <taxon>Ecdysozoa</taxon>
        <taxon>Nematoda</taxon>
        <taxon>Chromadorea</taxon>
        <taxon>Rhabditida</taxon>
        <taxon>Spirurina</taxon>
        <taxon>Spiruromorpha</taxon>
        <taxon>Filarioidea</taxon>
        <taxon>Setariidae</taxon>
        <taxon>Setaria</taxon>
    </lineage>
</organism>
<keyword evidence="1" id="KW-1185">Reference proteome</keyword>
<accession>A0A915Q0I2</accession>
<protein>
    <submittedName>
        <fullName evidence="2">Uncharacterized protein</fullName>
    </submittedName>
</protein>
<sequence>MRRKSGISREIVDDGFNKSLKKAINNTQLVKGEISDEEFDAGVELQRVSVNKIMESFTKILLENDKVDCADVNIQMSLKNVKNNPRKRSVRFLAYETYGADERGGRIMCD</sequence>
<evidence type="ECO:0000313" key="1">
    <source>
        <dbReference type="Proteomes" id="UP000887581"/>
    </source>
</evidence>
<evidence type="ECO:0000313" key="2">
    <source>
        <dbReference type="WBParaSite" id="sdigi.contig41.g2692.t1"/>
    </source>
</evidence>
<dbReference type="AlphaFoldDB" id="A0A915Q0I2"/>